<dbReference type="PANTHER" id="PTHR46229">
    <property type="entry name" value="BOLA TRANSCRIPTION REGULATOR"/>
    <property type="match status" value="1"/>
</dbReference>
<dbReference type="Pfam" id="PF01722">
    <property type="entry name" value="BolA"/>
    <property type="match status" value="1"/>
</dbReference>
<dbReference type="Proteomes" id="UP001465331">
    <property type="component" value="Unassembled WGS sequence"/>
</dbReference>
<accession>A0ABV2AD60</accession>
<dbReference type="EMBL" id="JBEPIJ010000022">
    <property type="protein sequence ID" value="MES0875162.1"/>
    <property type="molecule type" value="Genomic_DNA"/>
</dbReference>
<evidence type="ECO:0000256" key="2">
    <source>
        <dbReference type="RuleBase" id="RU003860"/>
    </source>
</evidence>
<dbReference type="PANTHER" id="PTHR46229:SF2">
    <property type="entry name" value="BOLA-LIKE PROTEIN 1"/>
    <property type="match status" value="1"/>
</dbReference>
<dbReference type="SUPFAM" id="SSF82657">
    <property type="entry name" value="BolA-like"/>
    <property type="match status" value="1"/>
</dbReference>
<comment type="similarity">
    <text evidence="1 2">Belongs to the BolA/IbaG family.</text>
</comment>
<dbReference type="InterPro" id="IPR050961">
    <property type="entry name" value="BolA/IbaG_stress_morph_reg"/>
</dbReference>
<dbReference type="RefSeq" id="WP_352890565.1">
    <property type="nucleotide sequence ID" value="NZ_JBEPIJ010000022.1"/>
</dbReference>
<comment type="caution">
    <text evidence="3">The sequence shown here is derived from an EMBL/GenBank/DDBJ whole genome shotgun (WGS) entry which is preliminary data.</text>
</comment>
<evidence type="ECO:0000313" key="4">
    <source>
        <dbReference type="Proteomes" id="UP001465331"/>
    </source>
</evidence>
<gene>
    <name evidence="3" type="ORF">ABSH63_14255</name>
</gene>
<dbReference type="Gene3D" id="3.30.300.90">
    <property type="entry name" value="BolA-like"/>
    <property type="match status" value="1"/>
</dbReference>
<dbReference type="InterPro" id="IPR036065">
    <property type="entry name" value="BolA-like_sf"/>
</dbReference>
<name>A0ABV2AD60_9GAMM</name>
<evidence type="ECO:0000256" key="1">
    <source>
        <dbReference type="ARBA" id="ARBA00005578"/>
    </source>
</evidence>
<organism evidence="3 4">
    <name type="scientific">Sinimarinibacterium thermocellulolyticum</name>
    <dbReference type="NCBI Taxonomy" id="3170016"/>
    <lineage>
        <taxon>Bacteria</taxon>
        <taxon>Pseudomonadati</taxon>
        <taxon>Pseudomonadota</taxon>
        <taxon>Gammaproteobacteria</taxon>
        <taxon>Nevskiales</taxon>
        <taxon>Nevskiaceae</taxon>
        <taxon>Sinimarinibacterium</taxon>
    </lineage>
</organism>
<evidence type="ECO:0000313" key="3">
    <source>
        <dbReference type="EMBL" id="MES0875162.1"/>
    </source>
</evidence>
<proteinExistence type="inferred from homology"/>
<dbReference type="InterPro" id="IPR002634">
    <property type="entry name" value="BolA"/>
</dbReference>
<protein>
    <submittedName>
        <fullName evidence="3">BolA/IbaG family iron-sulfur metabolism protein</fullName>
    </submittedName>
</protein>
<sequence>MDKHEIKRLIEAGLPGAVATVIGDDGQHFEAEVVCAAFAGKPPLAQHRMVYATLGERMGREIHALQLRTRAS</sequence>
<reference evidence="3 4" key="1">
    <citation type="submission" date="2024-06" db="EMBL/GenBank/DDBJ databases">
        <authorList>
            <person name="Li Z."/>
            <person name="Jiang Y."/>
        </authorList>
    </citation>
    <scope>NUCLEOTIDE SEQUENCE [LARGE SCALE GENOMIC DNA]</scope>
    <source>
        <strain evidence="3 4">HSW-8</strain>
    </source>
</reference>
<dbReference type="PIRSF" id="PIRSF003113">
    <property type="entry name" value="BolA"/>
    <property type="match status" value="1"/>
</dbReference>
<keyword evidence="4" id="KW-1185">Reference proteome</keyword>